<dbReference type="GO" id="GO:0071013">
    <property type="term" value="C:catalytic step 2 spliceosome"/>
    <property type="evidence" value="ECO:0007669"/>
    <property type="project" value="TreeGrafter"/>
</dbReference>
<accession>A0AAW0F7E0</accession>
<evidence type="ECO:0000256" key="1">
    <source>
        <dbReference type="ARBA" id="ARBA00047984"/>
    </source>
</evidence>
<reference evidence="3 4" key="1">
    <citation type="journal article" date="2021" name="MBio">
        <title>A New Model Trypanosomatid, Novymonas esmeraldas: Genomic Perception of Its 'Candidatus Pandoraea novymonadis' Endosymbiont.</title>
        <authorList>
            <person name="Zakharova A."/>
            <person name="Saura A."/>
            <person name="Butenko A."/>
            <person name="Podesvova L."/>
            <person name="Warmusova S."/>
            <person name="Kostygov A.Y."/>
            <person name="Nenarokova A."/>
            <person name="Lukes J."/>
            <person name="Opperdoes F.R."/>
            <person name="Yurchenko V."/>
        </authorList>
    </citation>
    <scope>NUCLEOTIDE SEQUENCE [LARGE SCALE GENOMIC DNA]</scope>
    <source>
        <strain evidence="3 4">E262AT.01</strain>
    </source>
</reference>
<proteinExistence type="predicted"/>
<evidence type="ECO:0000256" key="2">
    <source>
        <dbReference type="SAM" id="MobiDB-lite"/>
    </source>
</evidence>
<evidence type="ECO:0000313" key="4">
    <source>
        <dbReference type="Proteomes" id="UP001430356"/>
    </source>
</evidence>
<dbReference type="PANTHER" id="PTHR18934:SF83">
    <property type="entry name" value="PRE-MRNA-SPLICING FACTOR ATP-DEPENDENT RNA HELICASE DHX16"/>
    <property type="match status" value="1"/>
</dbReference>
<organism evidence="3 4">
    <name type="scientific">Novymonas esmeraldas</name>
    <dbReference type="NCBI Taxonomy" id="1808958"/>
    <lineage>
        <taxon>Eukaryota</taxon>
        <taxon>Discoba</taxon>
        <taxon>Euglenozoa</taxon>
        <taxon>Kinetoplastea</taxon>
        <taxon>Metakinetoplastina</taxon>
        <taxon>Trypanosomatida</taxon>
        <taxon>Trypanosomatidae</taxon>
        <taxon>Novymonas</taxon>
    </lineage>
</organism>
<evidence type="ECO:0000313" key="3">
    <source>
        <dbReference type="EMBL" id="KAK7201266.1"/>
    </source>
</evidence>
<comment type="catalytic activity">
    <reaction evidence="1">
        <text>ATP + H2O = ADP + phosphate + H(+)</text>
        <dbReference type="Rhea" id="RHEA:13065"/>
        <dbReference type="ChEBI" id="CHEBI:15377"/>
        <dbReference type="ChEBI" id="CHEBI:15378"/>
        <dbReference type="ChEBI" id="CHEBI:30616"/>
        <dbReference type="ChEBI" id="CHEBI:43474"/>
        <dbReference type="ChEBI" id="CHEBI:456216"/>
        <dbReference type="EC" id="3.6.4.13"/>
    </reaction>
</comment>
<dbReference type="GO" id="GO:0003723">
    <property type="term" value="F:RNA binding"/>
    <property type="evidence" value="ECO:0007669"/>
    <property type="project" value="TreeGrafter"/>
</dbReference>
<name>A0AAW0F7E0_9TRYP</name>
<gene>
    <name evidence="3" type="ORF">NESM_000188400</name>
</gene>
<keyword evidence="4" id="KW-1185">Reference proteome</keyword>
<sequence length="1068" mass="114582">MPIAPRQGRKGGKISSSPAVASSDSPSAVSPGTLPPGSAGSALPTDPNTTLQFNIEALMSKKRRSPSRVKAASTLATEPSASAAAAGTEAAGAGAAAASATAGAADVVANASPSGADSNVFKFDLDAIQQVGQGVVFGGNKTMRTDSHKPASDPAVVSAKLSALVAAQDASLPGCNASAVDVDSSELLGLKEAAGHQVVLLQRPYAALRLAAALGHKGTERVLVVVPHYSEVSEIAAALRALTQSRDPVGELSGQSFAGDAGTTQWVTDVDTALVYLTTQRGMAPFTHLVLPNFTPMNPLVSYFLWGLRERVYRQSANLDTAAPPLHVIVSVSGPMTARMQRFFSKQTVATPVMASAQPLVEFSYDEANALAQMDVLDAAVDESGKFSGPHRKIVEHSVRMAAALVSRIVGSAGACPQAIYIFTGDARDMIDALHKEHLTDTTVYAGRFPSKEESGAAPSRHRVCVLHAVVSFTNYNNEEATFVLDMATARRHAVQNKSEGFMASSVSEWATKMDVEERRQLPGERYPGCYIALYPPAANTVLSNAEVAQPTVYEVEDALLQCSRAQLPIKHANQEMVCPVEAASVEQVQHSLSEKCLIANLSDFSLTFTGEMASRLPLEVDLAHFVMNCCTLGHSEVGVIIAGVCALPYRFPTGDAADGFAAWRRGVTETRQEYAGSIATQSDLLADVLIFLEWWRLKASGAPTSDMVARIQVKEGRLEHVRSLIAYLRVQVSDYAFVDDLEDAATLAAVAQSIRSNASIFTFFEAVALARRLFFVRDAGSINVRDRAGALVFVRTSKKVVPHSSSPTSVVWESGAALVAVDLRNLNHNITCARVSAVNNTYLFAALLLLYPQVEYSAPVEVPSKGGRVVYFGITCNRQMKRFRVSIAEAAQILDFRERWNRAMGYLQALRTAKKPLTRRKFHFMLKEEDRHFDLETMQAEVQRELQNLVTEMEVAEHQASFTTHGVHCLAPKQVVGAADSVDASDVEVTRRFHDGDLWTSVFASKTDTPATLAAANTAAAAAPTPGTAFPATTTASAIIDDDEDDEVEVMGELYFRMNGPIIDDDE</sequence>
<dbReference type="GO" id="GO:0003724">
    <property type="term" value="F:RNA helicase activity"/>
    <property type="evidence" value="ECO:0007669"/>
    <property type="project" value="UniProtKB-EC"/>
</dbReference>
<dbReference type="EMBL" id="JAECZO010000013">
    <property type="protein sequence ID" value="KAK7201266.1"/>
    <property type="molecule type" value="Genomic_DNA"/>
</dbReference>
<protein>
    <submittedName>
        <fullName evidence="3">Uncharacterized protein</fullName>
    </submittedName>
</protein>
<feature type="region of interest" description="Disordered" evidence="2">
    <location>
        <begin position="1"/>
        <end position="81"/>
    </location>
</feature>
<dbReference type="AlphaFoldDB" id="A0AAW0F7E0"/>
<feature type="compositionally biased region" description="Low complexity" evidence="2">
    <location>
        <begin position="15"/>
        <end position="31"/>
    </location>
</feature>
<comment type="caution">
    <text evidence="3">The sequence shown here is derived from an EMBL/GenBank/DDBJ whole genome shotgun (WGS) entry which is preliminary data.</text>
</comment>
<dbReference type="Proteomes" id="UP001430356">
    <property type="component" value="Unassembled WGS sequence"/>
</dbReference>
<feature type="compositionally biased region" description="Low complexity" evidence="2">
    <location>
        <begin position="71"/>
        <end position="81"/>
    </location>
</feature>
<dbReference type="PANTHER" id="PTHR18934">
    <property type="entry name" value="ATP-DEPENDENT RNA HELICASE"/>
    <property type="match status" value="1"/>
</dbReference>